<accession>A0A2H0BJK4</accession>
<organism evidence="1 2">
    <name type="scientific">Candidatus Woesebacteria bacterium CG22_combo_CG10-13_8_21_14_all_39_10</name>
    <dbReference type="NCBI Taxonomy" id="1975059"/>
    <lineage>
        <taxon>Bacteria</taxon>
        <taxon>Candidatus Woeseibacteriota</taxon>
    </lineage>
</organism>
<comment type="caution">
    <text evidence="1">The sequence shown here is derived from an EMBL/GenBank/DDBJ whole genome shotgun (WGS) entry which is preliminary data.</text>
</comment>
<name>A0A2H0BJK4_9BACT</name>
<evidence type="ECO:0000313" key="2">
    <source>
        <dbReference type="Proteomes" id="UP000229847"/>
    </source>
</evidence>
<sequence length="288" mass="32334">MSKELDFVQTCLSIHPSQLVENIASDSHETRRIPDPYIFLVKDKKLVTPNGAVIEKSIRNDSNLDSMELKAFIKIQDWAESCDEGTSLWFSPPFPGKYDKGKVVASQILYGLDGKKILFNRNIVLDVNTKTILLVANNMSEKMGLDLITDPELLRQTPIFSEHNQLEILLDEISAYTDQNQMVEKGTDIDSKIETYSKLLIIEKMSGFVYSNTSDSQYLYAHQIAEEQGLIGKYIGSCGQSGKLSAFKAFSEGGRQEKWDYHSGVCRVCGNSTEVGPCSICRTCEKKF</sequence>
<dbReference type="AlphaFoldDB" id="A0A2H0BJK4"/>
<reference evidence="1 2" key="1">
    <citation type="submission" date="2017-09" db="EMBL/GenBank/DDBJ databases">
        <title>Depth-based differentiation of microbial function through sediment-hosted aquifers and enrichment of novel symbionts in the deep terrestrial subsurface.</title>
        <authorList>
            <person name="Probst A.J."/>
            <person name="Ladd B."/>
            <person name="Jarett J.K."/>
            <person name="Geller-Mcgrath D.E."/>
            <person name="Sieber C.M."/>
            <person name="Emerson J.B."/>
            <person name="Anantharaman K."/>
            <person name="Thomas B.C."/>
            <person name="Malmstrom R."/>
            <person name="Stieglmeier M."/>
            <person name="Klingl A."/>
            <person name="Woyke T."/>
            <person name="Ryan C.M."/>
            <person name="Banfield J.F."/>
        </authorList>
    </citation>
    <scope>NUCLEOTIDE SEQUENCE [LARGE SCALE GENOMIC DNA]</scope>
    <source>
        <strain evidence="1">CG22_combo_CG10-13_8_21_14_all_39_10</strain>
    </source>
</reference>
<dbReference type="Proteomes" id="UP000229847">
    <property type="component" value="Unassembled WGS sequence"/>
</dbReference>
<dbReference type="EMBL" id="PCSW01000024">
    <property type="protein sequence ID" value="PIP57863.1"/>
    <property type="molecule type" value="Genomic_DNA"/>
</dbReference>
<gene>
    <name evidence="1" type="ORF">COX03_00790</name>
</gene>
<proteinExistence type="predicted"/>
<evidence type="ECO:0000313" key="1">
    <source>
        <dbReference type="EMBL" id="PIP57863.1"/>
    </source>
</evidence>
<protein>
    <submittedName>
        <fullName evidence="1">Uncharacterized protein</fullName>
    </submittedName>
</protein>